<dbReference type="Pfam" id="PF13537">
    <property type="entry name" value="GATase_7"/>
    <property type="match status" value="1"/>
</dbReference>
<comment type="caution">
    <text evidence="14">The sequence shown here is derived from an EMBL/GenBank/DDBJ whole genome shotgun (WGS) entry which is preliminary data.</text>
</comment>
<dbReference type="Gene3D" id="3.60.20.10">
    <property type="entry name" value="Glutamine Phosphoribosylpyrophosphate, subunit 1, domain 1"/>
    <property type="match status" value="1"/>
</dbReference>
<dbReference type="GO" id="GO:0046872">
    <property type="term" value="F:metal ion binding"/>
    <property type="evidence" value="ECO:0007669"/>
    <property type="project" value="UniProtKB-KW"/>
</dbReference>
<feature type="active site" description="Nucleophile" evidence="10">
    <location>
        <position position="2"/>
    </location>
</feature>
<feature type="binding site" evidence="11">
    <location>
        <position position="294"/>
    </location>
    <ligand>
        <name>Mg(2+)</name>
        <dbReference type="ChEBI" id="CHEBI:18420"/>
    </ligand>
</feature>
<evidence type="ECO:0000256" key="1">
    <source>
        <dbReference type="ARBA" id="ARBA00005209"/>
    </source>
</evidence>
<comment type="cofactor">
    <cofactor evidence="11">
        <name>Mg(2+)</name>
        <dbReference type="ChEBI" id="CHEBI:18420"/>
    </cofactor>
    <text evidence="11">Binds 1 Mg(2+) ion per subunit.</text>
</comment>
<evidence type="ECO:0000256" key="6">
    <source>
        <dbReference type="ARBA" id="ARBA00022755"/>
    </source>
</evidence>
<feature type="binding site" evidence="12">
    <location>
        <position position="394"/>
    </location>
    <ligand>
        <name>[4Fe-4S] cluster</name>
        <dbReference type="ChEBI" id="CHEBI:49883"/>
    </ligand>
</feature>
<accession>A0A1G1Y3N8</accession>
<keyword evidence="4 9" id="KW-0328">Glycosyltransferase</keyword>
<dbReference type="GO" id="GO:0051536">
    <property type="term" value="F:iron-sulfur cluster binding"/>
    <property type="evidence" value="ECO:0007669"/>
    <property type="project" value="UniProtKB-KW"/>
</dbReference>
<feature type="domain" description="Glutamine amidotransferase type-2" evidence="13">
    <location>
        <begin position="2"/>
        <end position="222"/>
    </location>
</feature>
<proteinExistence type="inferred from homology"/>
<evidence type="ECO:0000256" key="8">
    <source>
        <dbReference type="NCBIfam" id="TIGR01134"/>
    </source>
</evidence>
<feature type="binding site" evidence="11">
    <location>
        <position position="357"/>
    </location>
    <ligand>
        <name>Mg(2+)</name>
        <dbReference type="ChEBI" id="CHEBI:18420"/>
    </ligand>
</feature>
<evidence type="ECO:0000313" key="15">
    <source>
        <dbReference type="Proteomes" id="UP000178240"/>
    </source>
</evidence>
<keyword evidence="11" id="KW-0460">Magnesium</keyword>
<keyword evidence="11" id="KW-0479">Metal-binding</keyword>
<comment type="pathway">
    <text evidence="1 9">Purine metabolism; IMP biosynthesis via de novo pathway; N(1)-(5-phospho-D-ribosyl)glycinamide from 5-phospho-alpha-D-ribose 1-diphosphate: step 1/2.</text>
</comment>
<dbReference type="InterPro" id="IPR029057">
    <property type="entry name" value="PRTase-like"/>
</dbReference>
<keyword evidence="7" id="KW-0315">Glutamine amidotransferase</keyword>
<dbReference type="EMBL" id="MHIE01000003">
    <property type="protein sequence ID" value="OGY46436.1"/>
    <property type="molecule type" value="Genomic_DNA"/>
</dbReference>
<dbReference type="PANTHER" id="PTHR11907">
    <property type="entry name" value="AMIDOPHOSPHORIBOSYLTRANSFERASE"/>
    <property type="match status" value="1"/>
</dbReference>
<dbReference type="PIRSF" id="PIRSF000485">
    <property type="entry name" value="Amd_phspho_trans"/>
    <property type="match status" value="1"/>
</dbReference>
<gene>
    <name evidence="14" type="ORF">A2744_03210</name>
</gene>
<feature type="binding site" evidence="12">
    <location>
        <position position="246"/>
    </location>
    <ligand>
        <name>[4Fe-4S] cluster</name>
        <dbReference type="ChEBI" id="CHEBI:49883"/>
    </ligand>
</feature>
<evidence type="ECO:0000256" key="9">
    <source>
        <dbReference type="PIRNR" id="PIRNR000485"/>
    </source>
</evidence>
<dbReference type="GO" id="GO:0006189">
    <property type="term" value="P:'de novo' IMP biosynthetic process"/>
    <property type="evidence" value="ECO:0007669"/>
    <property type="project" value="UniProtKB-UniPathway"/>
</dbReference>
<dbReference type="InterPro" id="IPR029055">
    <property type="entry name" value="Ntn_hydrolases_N"/>
</dbReference>
<comment type="catalytic activity">
    <reaction evidence="9">
        <text>5-phospho-beta-D-ribosylamine + L-glutamate + diphosphate = 5-phospho-alpha-D-ribose 1-diphosphate + L-glutamine + H2O</text>
        <dbReference type="Rhea" id="RHEA:14905"/>
        <dbReference type="ChEBI" id="CHEBI:15377"/>
        <dbReference type="ChEBI" id="CHEBI:29985"/>
        <dbReference type="ChEBI" id="CHEBI:33019"/>
        <dbReference type="ChEBI" id="CHEBI:58017"/>
        <dbReference type="ChEBI" id="CHEBI:58359"/>
        <dbReference type="ChEBI" id="CHEBI:58681"/>
        <dbReference type="EC" id="2.4.2.14"/>
    </reaction>
</comment>
<keyword evidence="12" id="KW-0411">Iron-sulfur</keyword>
<dbReference type="STRING" id="1797535.A2744_03210"/>
<dbReference type="GO" id="GO:0009113">
    <property type="term" value="P:purine nucleobase biosynthetic process"/>
    <property type="evidence" value="ECO:0007669"/>
    <property type="project" value="UniProtKB-UniRule"/>
</dbReference>
<reference evidence="14 15" key="1">
    <citation type="journal article" date="2016" name="Nat. Commun.">
        <title>Thousands of microbial genomes shed light on interconnected biogeochemical processes in an aquifer system.</title>
        <authorList>
            <person name="Anantharaman K."/>
            <person name="Brown C.T."/>
            <person name="Hug L.A."/>
            <person name="Sharon I."/>
            <person name="Castelle C.J."/>
            <person name="Probst A.J."/>
            <person name="Thomas B.C."/>
            <person name="Singh A."/>
            <person name="Wilkins M.J."/>
            <person name="Karaoz U."/>
            <person name="Brodie E.L."/>
            <person name="Williams K.H."/>
            <person name="Hubbard S.S."/>
            <person name="Banfield J.F."/>
        </authorList>
    </citation>
    <scope>NUCLEOTIDE SEQUENCE [LARGE SCALE GENOMIC DNA]</scope>
</reference>
<dbReference type="UniPathway" id="UPA00074">
    <property type="reaction ID" value="UER00124"/>
</dbReference>
<keyword evidence="12" id="KW-0408">Iron</keyword>
<dbReference type="InterPro" id="IPR000836">
    <property type="entry name" value="PRTase_dom"/>
</dbReference>
<dbReference type="InterPro" id="IPR005854">
    <property type="entry name" value="PurF"/>
</dbReference>
<dbReference type="AlphaFoldDB" id="A0A1G1Y3N8"/>
<evidence type="ECO:0000256" key="3">
    <source>
        <dbReference type="ARBA" id="ARBA00011941"/>
    </source>
</evidence>
<dbReference type="InterPro" id="IPR017932">
    <property type="entry name" value="GATase_2_dom"/>
</dbReference>
<evidence type="ECO:0000259" key="13">
    <source>
        <dbReference type="PROSITE" id="PS51278"/>
    </source>
</evidence>
<dbReference type="GO" id="GO:0004044">
    <property type="term" value="F:amidophosphoribosyltransferase activity"/>
    <property type="evidence" value="ECO:0007669"/>
    <property type="project" value="UniProtKB-UniRule"/>
</dbReference>
<dbReference type="Gene3D" id="3.40.50.2020">
    <property type="match status" value="1"/>
</dbReference>
<evidence type="ECO:0000256" key="12">
    <source>
        <dbReference type="PIRSR" id="PIRSR000485-3"/>
    </source>
</evidence>
<evidence type="ECO:0000256" key="2">
    <source>
        <dbReference type="ARBA" id="ARBA00010138"/>
    </source>
</evidence>
<dbReference type="NCBIfam" id="TIGR01134">
    <property type="entry name" value="purF"/>
    <property type="match status" value="1"/>
</dbReference>
<keyword evidence="5 9" id="KW-0808">Transferase</keyword>
<evidence type="ECO:0000256" key="5">
    <source>
        <dbReference type="ARBA" id="ARBA00022679"/>
    </source>
</evidence>
<feature type="binding site" evidence="12">
    <location>
        <position position="444"/>
    </location>
    <ligand>
        <name>[4Fe-4S] cluster</name>
        <dbReference type="ChEBI" id="CHEBI:49883"/>
    </ligand>
</feature>
<dbReference type="CDD" id="cd06223">
    <property type="entry name" value="PRTases_typeI"/>
    <property type="match status" value="1"/>
</dbReference>
<evidence type="ECO:0000313" key="14">
    <source>
        <dbReference type="EMBL" id="OGY46436.1"/>
    </source>
</evidence>
<feature type="binding site" evidence="12">
    <location>
        <position position="447"/>
    </location>
    <ligand>
        <name>[4Fe-4S] cluster</name>
        <dbReference type="ChEBI" id="CHEBI:49883"/>
    </ligand>
</feature>
<dbReference type="EC" id="2.4.2.14" evidence="3 8"/>
<protein>
    <recommendedName>
        <fullName evidence="3 8">Amidophosphoribosyltransferase</fullName>
        <shortName evidence="9">ATase</shortName>
        <ecNumber evidence="3 8">2.4.2.14</ecNumber>
    </recommendedName>
    <alternativeName>
        <fullName evidence="9">Glutamine phosphoribosylpyrophosphate amidotransferase</fullName>
    </alternativeName>
</protein>
<evidence type="ECO:0000256" key="10">
    <source>
        <dbReference type="PIRSR" id="PIRSR000485-1"/>
    </source>
</evidence>
<name>A0A1G1Y3N8_9BACT</name>
<dbReference type="SUPFAM" id="SSF53271">
    <property type="entry name" value="PRTase-like"/>
    <property type="match status" value="1"/>
</dbReference>
<dbReference type="SUPFAM" id="SSF56235">
    <property type="entry name" value="N-terminal nucleophile aminohydrolases (Ntn hydrolases)"/>
    <property type="match status" value="1"/>
</dbReference>
<organism evidence="14 15">
    <name type="scientific">Candidatus Buchananbacteria bacterium RIFCSPHIGHO2_01_FULL_44_11</name>
    <dbReference type="NCBI Taxonomy" id="1797535"/>
    <lineage>
        <taxon>Bacteria</taxon>
        <taxon>Candidatus Buchananiibacteriota</taxon>
    </lineage>
</organism>
<evidence type="ECO:0000256" key="4">
    <source>
        <dbReference type="ARBA" id="ARBA00022676"/>
    </source>
</evidence>
<sequence>MCGIIGVLNCPKAAELIYLGLHAIQHRAQEYAGIVTSDGGLSLFRFTGPGILQDVFNQNTLDLLHGQSGVGHIRYSTMEDNPKLDNTQPIIASFANREVALVHNGNLINYQTLRTQLEKQYGPFKTSMDTEVILRLFCQSNQAELAKRIFDAVCPLRGTYSLIFLFNDVMIAVRDPWGNRPLSLGKRNGSWFVCSETVAFDNLGIETVREIAPGEILIIKKDSLESWYFDEQKLSQEPMPHRRAHCIFELLYFAHPDSEMFDGQSVVDFRLRAGAKLCQTCPSAGKTVVAVPDSALFHAEGFAEADPDAKLVLGLLRSHYIGRTFIEGLQRLRVSKVSRKFTALKALLKNAIVTLVDDSVVRFNTLPDVVRLVLRAGAKAVHIRITTPPVTHPCKYGIDTPTKTELIAANLTVEAITAKSGAATLQYMSLPNLKTLVPNPQDYCFACLDGDYPIKKD</sequence>
<evidence type="ECO:0000256" key="11">
    <source>
        <dbReference type="PIRSR" id="PIRSR000485-2"/>
    </source>
</evidence>
<dbReference type="PROSITE" id="PS51278">
    <property type="entry name" value="GATASE_TYPE_2"/>
    <property type="match status" value="1"/>
</dbReference>
<keyword evidence="6 9" id="KW-0658">Purine biosynthesis</keyword>
<dbReference type="Proteomes" id="UP000178240">
    <property type="component" value="Unassembled WGS sequence"/>
</dbReference>
<comment type="similarity">
    <text evidence="2 9">In the C-terminal section; belongs to the purine/pyrimidine phosphoribosyltransferase family.</text>
</comment>
<feature type="binding site" evidence="11">
    <location>
        <position position="358"/>
    </location>
    <ligand>
        <name>Mg(2+)</name>
        <dbReference type="ChEBI" id="CHEBI:18420"/>
    </ligand>
</feature>
<evidence type="ECO:0000256" key="7">
    <source>
        <dbReference type="ARBA" id="ARBA00022962"/>
    </source>
</evidence>
<comment type="cofactor">
    <cofactor evidence="12">
        <name>[4Fe-4S] cluster</name>
        <dbReference type="ChEBI" id="CHEBI:49883"/>
    </cofactor>
    <text evidence="12">Binds 1 [4Fe-4S] cluster per subunit.</text>
</comment>